<dbReference type="SUPFAM" id="SSF74650">
    <property type="entry name" value="Galactose mutarotase-like"/>
    <property type="match status" value="1"/>
</dbReference>
<dbReference type="KEGG" id="nlo:107221538"/>
<gene>
    <name evidence="15" type="primary">LOC107221538</name>
</gene>
<dbReference type="CDD" id="cd09019">
    <property type="entry name" value="galactose_mutarotase_like"/>
    <property type="match status" value="1"/>
</dbReference>
<dbReference type="PANTHER" id="PTHR10091">
    <property type="entry name" value="ALDOSE-1-EPIMERASE"/>
    <property type="match status" value="1"/>
</dbReference>
<dbReference type="Gene3D" id="2.70.98.10">
    <property type="match status" value="1"/>
</dbReference>
<comment type="pathway">
    <text evidence="3">Carbohydrate metabolism; galactose metabolism.</text>
</comment>
<dbReference type="NCBIfam" id="NF008277">
    <property type="entry name" value="PRK11055.1"/>
    <property type="match status" value="1"/>
</dbReference>
<dbReference type="InterPro" id="IPR008183">
    <property type="entry name" value="Aldose_1/G6P_1-epimerase"/>
</dbReference>
<dbReference type="InterPro" id="IPR014718">
    <property type="entry name" value="GH-type_carb-bd"/>
</dbReference>
<keyword evidence="14" id="KW-1185">Reference proteome</keyword>
<evidence type="ECO:0000256" key="7">
    <source>
        <dbReference type="ARBA" id="ARBA00023277"/>
    </source>
</evidence>
<comment type="similarity">
    <text evidence="5 9">Belongs to the aldose epimerase family.</text>
</comment>
<evidence type="ECO:0000256" key="12">
    <source>
        <dbReference type="PIRSR" id="PIRSR005096-3"/>
    </source>
</evidence>
<evidence type="ECO:0000256" key="9">
    <source>
        <dbReference type="PIRNR" id="PIRNR005096"/>
    </source>
</evidence>
<dbReference type="GO" id="GO:0006006">
    <property type="term" value="P:glucose metabolic process"/>
    <property type="evidence" value="ECO:0007669"/>
    <property type="project" value="TreeGrafter"/>
</dbReference>
<keyword evidence="6 9" id="KW-0413">Isomerase</keyword>
<evidence type="ECO:0000256" key="10">
    <source>
        <dbReference type="PIRSR" id="PIRSR005096-1"/>
    </source>
</evidence>
<dbReference type="InterPro" id="IPR015443">
    <property type="entry name" value="Aldose_1-epimerase"/>
</dbReference>
<dbReference type="InParanoid" id="A0A6J0BN25"/>
<evidence type="ECO:0000256" key="1">
    <source>
        <dbReference type="ARBA" id="ARBA00001614"/>
    </source>
</evidence>
<evidence type="ECO:0000313" key="15">
    <source>
        <dbReference type="RefSeq" id="XP_015516034.1"/>
    </source>
</evidence>
<dbReference type="InterPro" id="IPR011013">
    <property type="entry name" value="Gal_mutarotase_sf_dom"/>
</dbReference>
<dbReference type="GO" id="GO:0030246">
    <property type="term" value="F:carbohydrate binding"/>
    <property type="evidence" value="ECO:0007669"/>
    <property type="project" value="InterPro"/>
</dbReference>
<feature type="binding site" evidence="11">
    <location>
        <position position="277"/>
    </location>
    <ligand>
        <name>beta-D-galactose</name>
        <dbReference type="ChEBI" id="CHEBI:27667"/>
    </ligand>
</feature>
<evidence type="ECO:0000256" key="3">
    <source>
        <dbReference type="ARBA" id="ARBA00004947"/>
    </source>
</evidence>
<dbReference type="PROSITE" id="PS00545">
    <property type="entry name" value="ALDOSE_1_EPIMERASE"/>
    <property type="match status" value="1"/>
</dbReference>
<dbReference type="FunCoup" id="A0A6J0BN25">
    <property type="interactions" value="246"/>
</dbReference>
<dbReference type="InterPro" id="IPR018052">
    <property type="entry name" value="Ald1_epimerase_CS"/>
</dbReference>
<evidence type="ECO:0000256" key="8">
    <source>
        <dbReference type="ARBA" id="ARBA00045743"/>
    </source>
</evidence>
<feature type="signal peptide" evidence="13">
    <location>
        <begin position="1"/>
        <end position="28"/>
    </location>
</feature>
<evidence type="ECO:0000313" key="14">
    <source>
        <dbReference type="Proteomes" id="UP000829291"/>
    </source>
</evidence>
<comment type="catalytic activity">
    <reaction evidence="1 9">
        <text>alpha-D-glucose = beta-D-glucose</text>
        <dbReference type="Rhea" id="RHEA:10264"/>
        <dbReference type="ChEBI" id="CHEBI:15903"/>
        <dbReference type="ChEBI" id="CHEBI:17925"/>
        <dbReference type="EC" id="5.1.3.3"/>
    </reaction>
</comment>
<organism evidence="15">
    <name type="scientific">Neodiprion lecontei</name>
    <name type="common">Redheaded pine sawfly</name>
    <dbReference type="NCBI Taxonomy" id="441921"/>
    <lineage>
        <taxon>Eukaryota</taxon>
        <taxon>Metazoa</taxon>
        <taxon>Ecdysozoa</taxon>
        <taxon>Arthropoda</taxon>
        <taxon>Hexapoda</taxon>
        <taxon>Insecta</taxon>
        <taxon>Pterygota</taxon>
        <taxon>Neoptera</taxon>
        <taxon>Endopterygota</taxon>
        <taxon>Hymenoptera</taxon>
        <taxon>Tenthredinoidea</taxon>
        <taxon>Diprionidae</taxon>
        <taxon>Diprioninae</taxon>
        <taxon>Neodiprion</taxon>
    </lineage>
</organism>
<dbReference type="RefSeq" id="XP_015516034.1">
    <property type="nucleotide sequence ID" value="XM_015660548.2"/>
</dbReference>
<dbReference type="UniPathway" id="UPA00214"/>
<reference evidence="15" key="1">
    <citation type="submission" date="2025-08" db="UniProtKB">
        <authorList>
            <consortium name="RefSeq"/>
        </authorList>
    </citation>
    <scope>IDENTIFICATION</scope>
    <source>
        <tissue evidence="15">Thorax and Abdomen</tissue>
    </source>
</reference>
<dbReference type="AlphaFoldDB" id="A0A6J0BN25"/>
<dbReference type="GO" id="GO:0004034">
    <property type="term" value="F:aldose 1-epimerase activity"/>
    <property type="evidence" value="ECO:0007669"/>
    <property type="project" value="UniProtKB-EC"/>
</dbReference>
<dbReference type="GeneID" id="107221538"/>
<dbReference type="UniPathway" id="UPA00242"/>
<dbReference type="Proteomes" id="UP000829291">
    <property type="component" value="Chromosome 4"/>
</dbReference>
<dbReference type="InterPro" id="IPR047215">
    <property type="entry name" value="Galactose_mutarotase-like"/>
</dbReference>
<keyword evidence="7 9" id="KW-0119">Carbohydrate metabolism</keyword>
<evidence type="ECO:0000256" key="4">
    <source>
        <dbReference type="ARBA" id="ARBA00005028"/>
    </source>
</evidence>
<dbReference type="EC" id="5.1.3.3" evidence="9"/>
<comment type="function">
    <text evidence="8">Mutarotase that catalyzes the interconversion of beta-D-galactose and alpha-D-galactose during galactose metabolism. Beta-D-galactose is metabolized in the liver into glucose 1-phosphate, the primary metabolic fuel, by the action of four enzymes that constitute the Leloir pathway: GALM, GALK1 (galactokinase), GALT (galactose-1-phosphate uridylyltransferase) and GALE (UDP-galactose-4'-epimerase). Involved in the maintenance of the equilibrium between the beta- and alpha-anomers of galactose, therefore ensuring a sufficient supply of the alpha-anomer for GALK1. Also active on D-glucose although shows a preference for galactose over glucose.</text>
</comment>
<feature type="binding site" evidence="12">
    <location>
        <begin position="208"/>
        <end position="210"/>
    </location>
    <ligand>
        <name>beta-D-galactose</name>
        <dbReference type="ChEBI" id="CHEBI:27667"/>
    </ligand>
</feature>
<dbReference type="OrthoDB" id="274691at2759"/>
<name>A0A6J0BN25_NEOLC</name>
<accession>A0A6J0BN25</accession>
<evidence type="ECO:0000256" key="13">
    <source>
        <dbReference type="SAM" id="SignalP"/>
    </source>
</evidence>
<proteinExistence type="inferred from homology"/>
<dbReference type="GO" id="GO:0033499">
    <property type="term" value="P:galactose catabolic process via UDP-galactose, Leloir pathway"/>
    <property type="evidence" value="ECO:0007669"/>
    <property type="project" value="TreeGrafter"/>
</dbReference>
<dbReference type="Pfam" id="PF01263">
    <property type="entry name" value="Aldose_epim"/>
    <property type="match status" value="1"/>
</dbReference>
<feature type="active site" description="Proton donor" evidence="10">
    <location>
        <position position="208"/>
    </location>
</feature>
<evidence type="ECO:0000256" key="11">
    <source>
        <dbReference type="PIRSR" id="PIRSR005096-2"/>
    </source>
</evidence>
<evidence type="ECO:0000256" key="6">
    <source>
        <dbReference type="ARBA" id="ARBA00023235"/>
    </source>
</evidence>
<comment type="pathway">
    <text evidence="4 9">Carbohydrate metabolism; hexose metabolism.</text>
</comment>
<feature type="chain" id="PRO_5026691993" description="Aldose 1-epimerase" evidence="13">
    <location>
        <begin position="29"/>
        <end position="385"/>
    </location>
</feature>
<dbReference type="PIRSF" id="PIRSF005096">
    <property type="entry name" value="GALM"/>
    <property type="match status" value="1"/>
</dbReference>
<dbReference type="PANTHER" id="PTHR10091:SF0">
    <property type="entry name" value="GALACTOSE MUTAROTASE"/>
    <property type="match status" value="1"/>
</dbReference>
<protein>
    <recommendedName>
        <fullName evidence="9">Aldose 1-epimerase</fullName>
        <ecNumber evidence="9">5.1.3.3</ecNumber>
    </recommendedName>
</protein>
<feature type="binding site" evidence="12">
    <location>
        <begin position="112"/>
        <end position="113"/>
    </location>
    <ligand>
        <name>beta-D-galactose</name>
        <dbReference type="ChEBI" id="CHEBI:27667"/>
    </ligand>
</feature>
<evidence type="ECO:0000256" key="5">
    <source>
        <dbReference type="ARBA" id="ARBA00006206"/>
    </source>
</evidence>
<keyword evidence="13" id="KW-0732">Signal</keyword>
<evidence type="ECO:0000256" key="2">
    <source>
        <dbReference type="ARBA" id="ARBA00001712"/>
    </source>
</evidence>
<sequence>MLHSSSTMMHPVNSVMFIIVLRIGASFANSEAMSVTRQPWGTVQGEKVEIFTLKNGHGFEVDVISYGATIQSIRTPDKHGNIDDVVLGFDNIEGYLGSDNPYFGATVGRVANRIGKAKFNVDGVMYTVAENVPEGSLHGGLKAWDKKIWNATIRDNAVWMTLLSCDGEEGYPGAVIATVKFSVTNDGRLVIKMTAVSTKATPINLTNHSYFNLFGHSGNATELYKHEITINADRWTVTDEGSIPTGEIRSVANSIMDLRVSKQLGDVLPKVPGGGYDYNFCVPNDDGPKGDRFVARVLHPNTGRYLEVYSDQPGVQLYTSNGFPDEKTKGIVGKNGQQYFKHGAFCLETQNYPDAVNHENFPNSILRPGQTYKHSVTYKFGFQEQ</sequence>
<comment type="catalytic activity">
    <reaction evidence="2">
        <text>alpha-D-galactose = beta-D-galactose</text>
        <dbReference type="Rhea" id="RHEA:28675"/>
        <dbReference type="ChEBI" id="CHEBI:27667"/>
        <dbReference type="ChEBI" id="CHEBI:28061"/>
        <dbReference type="EC" id="5.1.3.3"/>
    </reaction>
    <physiologicalReaction direction="right-to-left" evidence="2">
        <dbReference type="Rhea" id="RHEA:28677"/>
    </physiologicalReaction>
</comment>
<feature type="active site" description="Proton acceptor" evidence="10">
    <location>
        <position position="348"/>
    </location>
</feature>